<dbReference type="SUPFAM" id="SSF48726">
    <property type="entry name" value="Immunoglobulin"/>
    <property type="match status" value="2"/>
</dbReference>
<evidence type="ECO:0000313" key="4">
    <source>
        <dbReference type="Proteomes" id="UP000694553"/>
    </source>
</evidence>
<proteinExistence type="predicted"/>
<dbReference type="AlphaFoldDB" id="A0A8U7NVG1"/>
<name>A0A8U7NVG1_CORMO</name>
<dbReference type="PROSITE" id="PS50835">
    <property type="entry name" value="IG_LIKE"/>
    <property type="match status" value="1"/>
</dbReference>
<dbReference type="GO" id="GO:0004888">
    <property type="term" value="F:transmembrane signaling receptor activity"/>
    <property type="evidence" value="ECO:0007669"/>
    <property type="project" value="TreeGrafter"/>
</dbReference>
<protein>
    <submittedName>
        <fullName evidence="3">Uncharacterized protein</fullName>
    </submittedName>
</protein>
<dbReference type="GO" id="GO:0006955">
    <property type="term" value="P:immune response"/>
    <property type="evidence" value="ECO:0007669"/>
    <property type="project" value="TreeGrafter"/>
</dbReference>
<keyword evidence="2" id="KW-1015">Disulfide bond</keyword>
<reference evidence="3" key="3">
    <citation type="submission" date="2025-09" db="UniProtKB">
        <authorList>
            <consortium name="Ensembl"/>
        </authorList>
    </citation>
    <scope>IDENTIFICATION</scope>
</reference>
<dbReference type="InterPro" id="IPR050488">
    <property type="entry name" value="Ig_Fc_receptor"/>
</dbReference>
<evidence type="ECO:0000256" key="2">
    <source>
        <dbReference type="ARBA" id="ARBA00023157"/>
    </source>
</evidence>
<keyword evidence="4" id="KW-1185">Reference proteome</keyword>
<dbReference type="PANTHER" id="PTHR11481:SF64">
    <property type="entry name" value="FC RECEPTOR-LIKE PROTEIN 4"/>
    <property type="match status" value="1"/>
</dbReference>
<dbReference type="InterPro" id="IPR013783">
    <property type="entry name" value="Ig-like_fold"/>
</dbReference>
<organism evidence="3 4">
    <name type="scientific">Corvus moneduloides</name>
    <name type="common">New Caledonian crow</name>
    <dbReference type="NCBI Taxonomy" id="1196302"/>
    <lineage>
        <taxon>Eukaryota</taxon>
        <taxon>Metazoa</taxon>
        <taxon>Chordata</taxon>
        <taxon>Craniata</taxon>
        <taxon>Vertebrata</taxon>
        <taxon>Euteleostomi</taxon>
        <taxon>Archelosauria</taxon>
        <taxon>Archosauria</taxon>
        <taxon>Dinosauria</taxon>
        <taxon>Saurischia</taxon>
        <taxon>Theropoda</taxon>
        <taxon>Coelurosauria</taxon>
        <taxon>Aves</taxon>
        <taxon>Neognathae</taxon>
        <taxon>Neoaves</taxon>
        <taxon>Telluraves</taxon>
        <taxon>Australaves</taxon>
        <taxon>Passeriformes</taxon>
        <taxon>Corvoidea</taxon>
        <taxon>Corvidae</taxon>
        <taxon>Corvus</taxon>
    </lineage>
</organism>
<dbReference type="SMART" id="SM00409">
    <property type="entry name" value="IG"/>
    <property type="match status" value="1"/>
</dbReference>
<evidence type="ECO:0000256" key="1">
    <source>
        <dbReference type="ARBA" id="ARBA00022729"/>
    </source>
</evidence>
<dbReference type="PANTHER" id="PTHR11481">
    <property type="entry name" value="IMMUNOGLOBULIN FC RECEPTOR"/>
    <property type="match status" value="1"/>
</dbReference>
<dbReference type="GO" id="GO:0007166">
    <property type="term" value="P:cell surface receptor signaling pathway"/>
    <property type="evidence" value="ECO:0007669"/>
    <property type="project" value="TreeGrafter"/>
</dbReference>
<dbReference type="GO" id="GO:0009897">
    <property type="term" value="C:external side of plasma membrane"/>
    <property type="evidence" value="ECO:0007669"/>
    <property type="project" value="TreeGrafter"/>
</dbReference>
<dbReference type="Proteomes" id="UP000694553">
    <property type="component" value="Unassembled WGS sequence"/>
</dbReference>
<dbReference type="InterPro" id="IPR036179">
    <property type="entry name" value="Ig-like_dom_sf"/>
</dbReference>
<dbReference type="Ensembl" id="ENSCMUT00000035096.1">
    <property type="protein sequence ID" value="ENSCMUP00000029275.1"/>
    <property type="gene ID" value="ENSCMUG00000017499.1"/>
</dbReference>
<dbReference type="InterPro" id="IPR007110">
    <property type="entry name" value="Ig-like_dom"/>
</dbReference>
<reference evidence="3" key="2">
    <citation type="submission" date="2025-08" db="UniProtKB">
        <authorList>
            <consortium name="Ensembl"/>
        </authorList>
    </citation>
    <scope>IDENTIFICATION</scope>
</reference>
<dbReference type="InterPro" id="IPR003599">
    <property type="entry name" value="Ig_sub"/>
</dbReference>
<reference evidence="4" key="1">
    <citation type="submission" date="2019-10" db="EMBL/GenBank/DDBJ databases">
        <title>Corvus moneduloides (New Caledonian crow) genome, bCorMon1, primary haplotype.</title>
        <authorList>
            <person name="Rutz C."/>
            <person name="Fungtammasan C."/>
            <person name="Mountcastle J."/>
            <person name="Formenti G."/>
            <person name="Chow W."/>
            <person name="Howe K."/>
            <person name="Steele M.P."/>
            <person name="Fernandes J."/>
            <person name="Gilbert M.T.P."/>
            <person name="Fedrigo O."/>
            <person name="Jarvis E.D."/>
            <person name="Gemmell N."/>
        </authorList>
    </citation>
    <scope>NUCLEOTIDE SEQUENCE [LARGE SCALE GENOMIC DNA]</scope>
</reference>
<evidence type="ECO:0000313" key="3">
    <source>
        <dbReference type="Ensembl" id="ENSCMUP00000029275.1"/>
    </source>
</evidence>
<accession>A0A8U7NVG1</accession>
<keyword evidence="1" id="KW-0732">Signal</keyword>
<sequence length="263" mass="29333">MPRPRPAVPIPRRPWQAGVPCHPQVPRPPSSLCSPPWMPPVLWDRVTLTCQGSGTAGATTWYKDGQRWRLQGPDRFVVTESGTYQCDRPGTGCSPLCDAMRPSCPTDRLVLQVPARALLEGDTVTLRCWGWQNKSVTGVRFYHKEKDLGGPLNGTELSLSPLQLHHCGRYRCNCQMGTNRLESVPVTVTVHGEHPHGRHPKYSDSPTLIPSRLCITPLTWWGLSPSDLGSDCWDVWRGLQGLLDHPRVDLEEYWGGTASCWGL</sequence>
<dbReference type="Gene3D" id="2.60.40.10">
    <property type="entry name" value="Immunoglobulins"/>
    <property type="match status" value="2"/>
</dbReference>